<dbReference type="Pfam" id="PF00069">
    <property type="entry name" value="Pkinase"/>
    <property type="match status" value="1"/>
</dbReference>
<feature type="compositionally biased region" description="Basic residues" evidence="6">
    <location>
        <begin position="315"/>
        <end position="325"/>
    </location>
</feature>
<dbReference type="Gene3D" id="1.10.10.1320">
    <property type="entry name" value="Anti-sigma factor, zinc-finger domain"/>
    <property type="match status" value="1"/>
</dbReference>
<evidence type="ECO:0000313" key="8">
    <source>
        <dbReference type="EMBL" id="GEN11408.1"/>
    </source>
</evidence>
<evidence type="ECO:0000313" key="9">
    <source>
        <dbReference type="Proteomes" id="UP000321514"/>
    </source>
</evidence>
<dbReference type="EMBL" id="BJXR01000046">
    <property type="protein sequence ID" value="GEN11408.1"/>
    <property type="molecule type" value="Genomic_DNA"/>
</dbReference>
<dbReference type="InterPro" id="IPR011009">
    <property type="entry name" value="Kinase-like_dom_sf"/>
</dbReference>
<evidence type="ECO:0000259" key="7">
    <source>
        <dbReference type="PROSITE" id="PS50011"/>
    </source>
</evidence>
<evidence type="ECO:0000256" key="1">
    <source>
        <dbReference type="ARBA" id="ARBA00022679"/>
    </source>
</evidence>
<dbReference type="InterPro" id="IPR008271">
    <property type="entry name" value="Ser/Thr_kinase_AS"/>
</dbReference>
<dbReference type="InterPro" id="IPR000719">
    <property type="entry name" value="Prot_kinase_dom"/>
</dbReference>
<feature type="binding site" evidence="5">
    <location>
        <position position="122"/>
    </location>
    <ligand>
        <name>ATP</name>
        <dbReference type="ChEBI" id="CHEBI:30616"/>
    </ligand>
</feature>
<feature type="domain" description="Protein kinase" evidence="7">
    <location>
        <begin position="93"/>
        <end position="368"/>
    </location>
</feature>
<dbReference type="GO" id="GO:0005524">
    <property type="term" value="F:ATP binding"/>
    <property type="evidence" value="ECO:0007669"/>
    <property type="project" value="UniProtKB-UniRule"/>
</dbReference>
<comment type="caution">
    <text evidence="8">The sequence shown here is derived from an EMBL/GenBank/DDBJ whole genome shotgun (WGS) entry which is preliminary data.</text>
</comment>
<dbReference type="InterPro" id="IPR017441">
    <property type="entry name" value="Protein_kinase_ATP_BS"/>
</dbReference>
<dbReference type="RefSeq" id="WP_074958941.1">
    <property type="nucleotide sequence ID" value="NZ_BJXR01000046.1"/>
</dbReference>
<dbReference type="OrthoDB" id="9801841at2"/>
<reference evidence="8 9" key="1">
    <citation type="submission" date="2019-07" db="EMBL/GenBank/DDBJ databases">
        <title>Whole genome shotgun sequence of Myxococcus fulvus NBRC 100333.</title>
        <authorList>
            <person name="Hosoyama A."/>
            <person name="Uohara A."/>
            <person name="Ohji S."/>
            <person name="Ichikawa N."/>
        </authorList>
    </citation>
    <scope>NUCLEOTIDE SEQUENCE [LARGE SCALE GENOMIC DNA]</scope>
    <source>
        <strain evidence="8 9">NBRC 100333</strain>
    </source>
</reference>
<dbReference type="PROSITE" id="PS00107">
    <property type="entry name" value="PROTEIN_KINASE_ATP"/>
    <property type="match status" value="1"/>
</dbReference>
<dbReference type="Gene3D" id="3.30.200.20">
    <property type="entry name" value="Phosphorylase Kinase, domain 1"/>
    <property type="match status" value="1"/>
</dbReference>
<dbReference type="PANTHER" id="PTHR43289:SF34">
    <property type="entry name" value="SERINE_THREONINE-PROTEIN KINASE YBDM-RELATED"/>
    <property type="match status" value="1"/>
</dbReference>
<evidence type="ECO:0000256" key="6">
    <source>
        <dbReference type="SAM" id="MobiDB-lite"/>
    </source>
</evidence>
<gene>
    <name evidence="8" type="ORF">MFU01_64450</name>
</gene>
<dbReference type="SUPFAM" id="SSF56112">
    <property type="entry name" value="Protein kinase-like (PK-like)"/>
    <property type="match status" value="1"/>
</dbReference>
<dbReference type="PROSITE" id="PS50011">
    <property type="entry name" value="PROTEIN_KINASE_DOM"/>
    <property type="match status" value="1"/>
</dbReference>
<evidence type="ECO:0000256" key="2">
    <source>
        <dbReference type="ARBA" id="ARBA00022741"/>
    </source>
</evidence>
<keyword evidence="3" id="KW-0418">Kinase</keyword>
<keyword evidence="1" id="KW-0808">Transferase</keyword>
<protein>
    <recommendedName>
        <fullName evidence="7">Protein kinase domain-containing protein</fullName>
    </recommendedName>
</protein>
<evidence type="ECO:0000256" key="4">
    <source>
        <dbReference type="ARBA" id="ARBA00022840"/>
    </source>
</evidence>
<feature type="region of interest" description="Disordered" evidence="6">
    <location>
        <begin position="55"/>
        <end position="87"/>
    </location>
</feature>
<dbReference type="GO" id="GO:0004674">
    <property type="term" value="F:protein serine/threonine kinase activity"/>
    <property type="evidence" value="ECO:0007669"/>
    <property type="project" value="TreeGrafter"/>
</dbReference>
<dbReference type="AlphaFoldDB" id="A0A511TDZ6"/>
<dbReference type="Gene3D" id="1.10.510.10">
    <property type="entry name" value="Transferase(Phosphotransferase) domain 1"/>
    <property type="match status" value="1"/>
</dbReference>
<sequence>MKPSVPPMPEVCPDENVLAGFVSGVLSGARVPEVAAHLDSCEDCRALVAVVAAEASSPDASPLTRPDSEGMSTQGARPPPTARLPEGTKLGSYVLRELLGEGGMGVVYAAEDPRLGRKVAVKLLRPMREGVEAESRARLLREAQAMARLSHPNVLPIFELGAAEGRDFLAMEWVEGPTLAGWLREEERPWREVLEMFHAAGLGLVAAHQRGLVHRDFKPANVLVGRDGRPRVTDFGLARRWRETAASSSTVDDALTLGVDAEETALTREGTAPGTPAYMSPEQRRGQPVDARSDQYSFCVALHEALYGERPGPPTKHRAPVKKPPRLPGHVRAALAKGLASEPEARHPSMEALLQALSKQTPREKAWLGWAAVLGLLAAGGWVLGEKVVTEPPPVQDAAFMEQVEEARRTGGNTFFPMVMGTPRELRIEGLSRIAIGRTDLVDIKSEPGMLLLTPLDVGAGQLLVWTRDGERKLYTVSVTRD</sequence>
<evidence type="ECO:0000256" key="3">
    <source>
        <dbReference type="ARBA" id="ARBA00022777"/>
    </source>
</evidence>
<dbReference type="PROSITE" id="PS00108">
    <property type="entry name" value="PROTEIN_KINASE_ST"/>
    <property type="match status" value="1"/>
</dbReference>
<dbReference type="InterPro" id="IPR041916">
    <property type="entry name" value="Anti_sigma_zinc_sf"/>
</dbReference>
<organism evidence="8 9">
    <name type="scientific">Myxococcus fulvus</name>
    <dbReference type="NCBI Taxonomy" id="33"/>
    <lineage>
        <taxon>Bacteria</taxon>
        <taxon>Pseudomonadati</taxon>
        <taxon>Myxococcota</taxon>
        <taxon>Myxococcia</taxon>
        <taxon>Myxococcales</taxon>
        <taxon>Cystobacterineae</taxon>
        <taxon>Myxococcaceae</taxon>
        <taxon>Myxococcus</taxon>
    </lineage>
</organism>
<feature type="region of interest" description="Disordered" evidence="6">
    <location>
        <begin position="266"/>
        <end position="287"/>
    </location>
</feature>
<dbReference type="CDD" id="cd14014">
    <property type="entry name" value="STKc_PknB_like"/>
    <property type="match status" value="1"/>
</dbReference>
<dbReference type="Proteomes" id="UP000321514">
    <property type="component" value="Unassembled WGS sequence"/>
</dbReference>
<feature type="region of interest" description="Disordered" evidence="6">
    <location>
        <begin position="309"/>
        <end position="328"/>
    </location>
</feature>
<evidence type="ECO:0000256" key="5">
    <source>
        <dbReference type="PROSITE-ProRule" id="PRU10141"/>
    </source>
</evidence>
<keyword evidence="4 5" id="KW-0067">ATP-binding</keyword>
<dbReference type="PANTHER" id="PTHR43289">
    <property type="entry name" value="MITOGEN-ACTIVATED PROTEIN KINASE KINASE KINASE 20-RELATED"/>
    <property type="match status" value="1"/>
</dbReference>
<proteinExistence type="predicted"/>
<accession>A0A511TDZ6</accession>
<keyword evidence="2 5" id="KW-0547">Nucleotide-binding</keyword>
<name>A0A511TDZ6_MYXFU</name>